<dbReference type="InterPro" id="IPR003754">
    <property type="entry name" value="4pyrrol_synth_uPrphyn_synth"/>
</dbReference>
<dbReference type="InterPro" id="IPR039793">
    <property type="entry name" value="UROS/Hem4"/>
</dbReference>
<organism evidence="2 3">
    <name type="scientific">Croceivirga thetidis</name>
    <dbReference type="NCBI Taxonomy" id="2721623"/>
    <lineage>
        <taxon>Bacteria</taxon>
        <taxon>Pseudomonadati</taxon>
        <taxon>Bacteroidota</taxon>
        <taxon>Flavobacteriia</taxon>
        <taxon>Flavobacteriales</taxon>
        <taxon>Flavobacteriaceae</taxon>
        <taxon>Croceivirga</taxon>
    </lineage>
</organism>
<evidence type="ECO:0000313" key="3">
    <source>
        <dbReference type="Proteomes" id="UP000718451"/>
    </source>
</evidence>
<evidence type="ECO:0000259" key="1">
    <source>
        <dbReference type="Pfam" id="PF02602"/>
    </source>
</evidence>
<dbReference type="Pfam" id="PF02602">
    <property type="entry name" value="HEM4"/>
    <property type="match status" value="1"/>
</dbReference>
<evidence type="ECO:0000313" key="2">
    <source>
        <dbReference type="EMBL" id="NKI31079.1"/>
    </source>
</evidence>
<proteinExistence type="predicted"/>
<feature type="domain" description="Tetrapyrrole biosynthesis uroporphyrinogen III synthase" evidence="1">
    <location>
        <begin position="16"/>
        <end position="207"/>
    </location>
</feature>
<dbReference type="EMBL" id="JAAWWL010000001">
    <property type="protein sequence ID" value="NKI31079.1"/>
    <property type="molecule type" value="Genomic_DNA"/>
</dbReference>
<dbReference type="PANTHER" id="PTHR12390:SF0">
    <property type="entry name" value="UROPORPHYRINOGEN-III SYNTHASE"/>
    <property type="match status" value="1"/>
</dbReference>
<dbReference type="PANTHER" id="PTHR12390">
    <property type="entry name" value="UROPORPHYRINOGEN III SYNTHASE"/>
    <property type="match status" value="1"/>
</dbReference>
<gene>
    <name evidence="2" type="ORF">HCU67_03930</name>
</gene>
<comment type="caution">
    <text evidence="2">The sequence shown here is derived from an EMBL/GenBank/DDBJ whole genome shotgun (WGS) entry which is preliminary data.</text>
</comment>
<dbReference type="SUPFAM" id="SSF69618">
    <property type="entry name" value="HemD-like"/>
    <property type="match status" value="1"/>
</dbReference>
<accession>A0ABX1GN67</accession>
<dbReference type="InterPro" id="IPR036108">
    <property type="entry name" value="4pyrrol_syn_uPrphyn_synt_sf"/>
</dbReference>
<dbReference type="CDD" id="cd06578">
    <property type="entry name" value="HemD"/>
    <property type="match status" value="1"/>
</dbReference>
<protein>
    <submittedName>
        <fullName evidence="2">Uroporphyrinogen-III synthase</fullName>
    </submittedName>
</protein>
<name>A0ABX1GN67_9FLAO</name>
<reference evidence="2 3" key="1">
    <citation type="submission" date="2020-04" db="EMBL/GenBank/DDBJ databases">
        <authorList>
            <person name="Yoon J."/>
        </authorList>
    </citation>
    <scope>NUCLEOTIDE SEQUENCE [LARGE SCALE GENOMIC DNA]</scope>
    <source>
        <strain evidence="2 3">DJ-13</strain>
    </source>
</reference>
<dbReference type="Gene3D" id="3.40.50.10090">
    <property type="match status" value="2"/>
</dbReference>
<dbReference type="Proteomes" id="UP000718451">
    <property type="component" value="Unassembled WGS sequence"/>
</dbReference>
<dbReference type="RefSeq" id="WP_168551276.1">
    <property type="nucleotide sequence ID" value="NZ_JAAWWL010000001.1"/>
</dbReference>
<sequence length="218" mass="24721">MKSVLSTKVLTHSQQELLLNAGLGFTHYNAIKIAFLDFEMPEEDFDFYIFTSQNAVNSHIKAQPDFKQKEVFCVGEKTKSLLEENGLKVREIAENSLKLAQIILKRYQNNSFLHIAGNLKTKDLPTILTKYNIRYIEIEGYQTFLNSKVFNQQFDGTLFFSPSGVISFTKSNKLTGNAFCIGATTANEARKFTDKIIIAKKPTIENVIVQAVKNLKHD</sequence>
<keyword evidence="3" id="KW-1185">Reference proteome</keyword>